<dbReference type="InterPro" id="IPR023772">
    <property type="entry name" value="DNA-bd_HTH_TetR-type_CS"/>
</dbReference>
<gene>
    <name evidence="5" type="ORF">EDD68_101367</name>
</gene>
<evidence type="ECO:0000256" key="3">
    <source>
        <dbReference type="PROSITE-ProRule" id="PRU00335"/>
    </source>
</evidence>
<dbReference type="AlphaFoldDB" id="A0A4V2V2Y3"/>
<dbReference type="PROSITE" id="PS50977">
    <property type="entry name" value="HTH_TETR_2"/>
    <property type="match status" value="1"/>
</dbReference>
<dbReference type="GO" id="GO:0003677">
    <property type="term" value="F:DNA binding"/>
    <property type="evidence" value="ECO:0007669"/>
    <property type="project" value="UniProtKB-UniRule"/>
</dbReference>
<dbReference type="InterPro" id="IPR009057">
    <property type="entry name" value="Homeodomain-like_sf"/>
</dbReference>
<dbReference type="PROSITE" id="PS01081">
    <property type="entry name" value="HTH_TETR_1"/>
    <property type="match status" value="1"/>
</dbReference>
<keyword evidence="6" id="KW-1185">Reference proteome</keyword>
<organism evidence="5 6">
    <name type="scientific">Melghiribacillus thermohalophilus</name>
    <dbReference type="NCBI Taxonomy" id="1324956"/>
    <lineage>
        <taxon>Bacteria</taxon>
        <taxon>Bacillati</taxon>
        <taxon>Bacillota</taxon>
        <taxon>Bacilli</taxon>
        <taxon>Bacillales</taxon>
        <taxon>Bacillaceae</taxon>
        <taxon>Melghiribacillus</taxon>
    </lineage>
</organism>
<dbReference type="InterPro" id="IPR001647">
    <property type="entry name" value="HTH_TetR"/>
</dbReference>
<proteinExistence type="predicted"/>
<dbReference type="PANTHER" id="PTHR43479:SF11">
    <property type="entry name" value="ACREF_ENVCD OPERON REPRESSOR-RELATED"/>
    <property type="match status" value="1"/>
</dbReference>
<dbReference type="Pfam" id="PF00440">
    <property type="entry name" value="TetR_N"/>
    <property type="match status" value="1"/>
</dbReference>
<evidence type="ECO:0000256" key="2">
    <source>
        <dbReference type="ARBA" id="ARBA00023125"/>
    </source>
</evidence>
<dbReference type="InterPro" id="IPR050624">
    <property type="entry name" value="HTH-type_Tx_Regulator"/>
</dbReference>
<reference evidence="5 6" key="1">
    <citation type="submission" date="2019-03" db="EMBL/GenBank/DDBJ databases">
        <title>Genomic Encyclopedia of Type Strains, Phase IV (KMG-IV): sequencing the most valuable type-strain genomes for metagenomic binning, comparative biology and taxonomic classification.</title>
        <authorList>
            <person name="Goeker M."/>
        </authorList>
    </citation>
    <scope>NUCLEOTIDE SEQUENCE [LARGE SCALE GENOMIC DNA]</scope>
    <source>
        <strain evidence="5 6">DSM 25894</strain>
    </source>
</reference>
<dbReference type="SUPFAM" id="SSF48498">
    <property type="entry name" value="Tetracyclin repressor-like, C-terminal domain"/>
    <property type="match status" value="1"/>
</dbReference>
<comment type="caution">
    <text evidence="5">The sequence shown here is derived from an EMBL/GenBank/DDBJ whole genome shotgun (WGS) entry which is preliminary data.</text>
</comment>
<dbReference type="SUPFAM" id="SSF46689">
    <property type="entry name" value="Homeodomain-like"/>
    <property type="match status" value="1"/>
</dbReference>
<sequence length="221" mass="26696">MTKLVNENNIPKMEERKTLNDKFFSLEKEKKDKIINAALREFGMKGFHRASTNEIVKEAEISKGLLFHYFKNKKTLYIFLFDYAVEMISEKVFGDERNLEEDIFQRFLQITIEKLNLFKQHPDLFDFLMKAMEDEAIQDELKNREIIEQAYQKVFSGIDFTRFKEGLNIEKALKVIYWTFQGFGEEEQERLKREGIRNYDIDQVTLKMKEYIQFLRQLFYK</sequence>
<keyword evidence="2 3" id="KW-0238">DNA-binding</keyword>
<protein>
    <submittedName>
        <fullName evidence="5">TetR family transcriptional regulator</fullName>
    </submittedName>
</protein>
<name>A0A4V2V2Y3_9BACI</name>
<dbReference type="EMBL" id="SMAN01000001">
    <property type="protein sequence ID" value="TCT27001.1"/>
    <property type="molecule type" value="Genomic_DNA"/>
</dbReference>
<dbReference type="Gene3D" id="1.10.357.10">
    <property type="entry name" value="Tetracycline Repressor, domain 2"/>
    <property type="match status" value="1"/>
</dbReference>
<dbReference type="InterPro" id="IPR036271">
    <property type="entry name" value="Tet_transcr_reg_TetR-rel_C_sf"/>
</dbReference>
<feature type="DNA-binding region" description="H-T-H motif" evidence="3">
    <location>
        <begin position="51"/>
        <end position="70"/>
    </location>
</feature>
<evidence type="ECO:0000313" key="6">
    <source>
        <dbReference type="Proteomes" id="UP000294650"/>
    </source>
</evidence>
<evidence type="ECO:0000313" key="5">
    <source>
        <dbReference type="EMBL" id="TCT27001.1"/>
    </source>
</evidence>
<dbReference type="PRINTS" id="PR00455">
    <property type="entry name" value="HTHTETR"/>
</dbReference>
<accession>A0A4V2V2Y3</accession>
<keyword evidence="1" id="KW-0678">Repressor</keyword>
<evidence type="ECO:0000256" key="1">
    <source>
        <dbReference type="ARBA" id="ARBA00022491"/>
    </source>
</evidence>
<dbReference type="Proteomes" id="UP000294650">
    <property type="component" value="Unassembled WGS sequence"/>
</dbReference>
<evidence type="ECO:0000259" key="4">
    <source>
        <dbReference type="PROSITE" id="PS50977"/>
    </source>
</evidence>
<dbReference type="OrthoDB" id="9780939at2"/>
<feature type="domain" description="HTH tetR-type" evidence="4">
    <location>
        <begin position="28"/>
        <end position="88"/>
    </location>
</feature>
<dbReference type="PANTHER" id="PTHR43479">
    <property type="entry name" value="ACREF/ENVCD OPERON REPRESSOR-RELATED"/>
    <property type="match status" value="1"/>
</dbReference>
<dbReference type="Gene3D" id="1.10.10.60">
    <property type="entry name" value="Homeodomain-like"/>
    <property type="match status" value="1"/>
</dbReference>